<feature type="transmembrane region" description="Helical" evidence="1">
    <location>
        <begin position="93"/>
        <end position="111"/>
    </location>
</feature>
<dbReference type="GO" id="GO:0006508">
    <property type="term" value="P:proteolysis"/>
    <property type="evidence" value="ECO:0007669"/>
    <property type="project" value="UniProtKB-KW"/>
</dbReference>
<feature type="domain" description="CAAX prenyl protease 2/Lysostaphin resistance protein A-like" evidence="2">
    <location>
        <begin position="99"/>
        <end position="181"/>
    </location>
</feature>
<feature type="transmembrane region" description="Helical" evidence="1">
    <location>
        <begin position="117"/>
        <end position="139"/>
    </location>
</feature>
<feature type="transmembrane region" description="Helical" evidence="1">
    <location>
        <begin position="146"/>
        <end position="162"/>
    </location>
</feature>
<proteinExistence type="predicted"/>
<feature type="transmembrane region" description="Helical" evidence="1">
    <location>
        <begin position="168"/>
        <end position="186"/>
    </location>
</feature>
<accession>A0A845EXS4</accession>
<protein>
    <submittedName>
        <fullName evidence="3">CPBP family intramembrane metalloprotease</fullName>
    </submittedName>
</protein>
<keyword evidence="3" id="KW-0378">Hydrolase</keyword>
<feature type="transmembrane region" description="Helical" evidence="1">
    <location>
        <begin position="52"/>
        <end position="73"/>
    </location>
</feature>
<dbReference type="EMBL" id="WMEY01000002">
    <property type="protein sequence ID" value="MYL63335.1"/>
    <property type="molecule type" value="Genomic_DNA"/>
</dbReference>
<dbReference type="InterPro" id="IPR003675">
    <property type="entry name" value="Rce1/LyrA-like_dom"/>
</dbReference>
<dbReference type="Pfam" id="PF02517">
    <property type="entry name" value="Rce1-like"/>
    <property type="match status" value="1"/>
</dbReference>
<dbReference type="RefSeq" id="WP_160918953.1">
    <property type="nucleotide sequence ID" value="NZ_WMEY01000002.1"/>
</dbReference>
<keyword evidence="1" id="KW-0812">Transmembrane</keyword>
<dbReference type="GO" id="GO:0004175">
    <property type="term" value="F:endopeptidase activity"/>
    <property type="evidence" value="ECO:0007669"/>
    <property type="project" value="UniProtKB-ARBA"/>
</dbReference>
<dbReference type="GO" id="GO:0008237">
    <property type="term" value="F:metallopeptidase activity"/>
    <property type="evidence" value="ECO:0007669"/>
    <property type="project" value="UniProtKB-KW"/>
</dbReference>
<gene>
    <name evidence="3" type="ORF">GLW07_08190</name>
</gene>
<reference evidence="3 4" key="1">
    <citation type="submission" date="2019-11" db="EMBL/GenBank/DDBJ databases">
        <title>Genome sequences of 17 halophilic strains isolated from different environments.</title>
        <authorList>
            <person name="Furrow R.E."/>
        </authorList>
    </citation>
    <scope>NUCLEOTIDE SEQUENCE [LARGE SCALE GENOMIC DNA]</scope>
    <source>
        <strain evidence="3 4">22506_14_FS</strain>
    </source>
</reference>
<dbReference type="GO" id="GO:0080120">
    <property type="term" value="P:CAAX-box protein maturation"/>
    <property type="evidence" value="ECO:0007669"/>
    <property type="project" value="UniProtKB-ARBA"/>
</dbReference>
<comment type="caution">
    <text evidence="3">The sequence shown here is derived from an EMBL/GenBank/DDBJ whole genome shotgun (WGS) entry which is preliminary data.</text>
</comment>
<keyword evidence="1" id="KW-1133">Transmembrane helix</keyword>
<evidence type="ECO:0000256" key="1">
    <source>
        <dbReference type="SAM" id="Phobius"/>
    </source>
</evidence>
<organism evidence="3 4">
    <name type="scientific">Guptibacillus hwajinpoensis</name>
    <dbReference type="NCBI Taxonomy" id="208199"/>
    <lineage>
        <taxon>Bacteria</taxon>
        <taxon>Bacillati</taxon>
        <taxon>Bacillota</taxon>
        <taxon>Bacilli</taxon>
        <taxon>Bacillales</taxon>
        <taxon>Guptibacillaceae</taxon>
        <taxon>Guptibacillus</taxon>
    </lineage>
</organism>
<name>A0A845EXS4_9BACL</name>
<sequence>MRNRQAEAVKQLTDRELLLNVYLTQIILVLLASIMSLFLFQDLWFFADLIHFTWTEIIVLGGGTAFLVIGIDLILMKTLPEEVLDDGGINERIFSRLSISHIFFLCAIISFSEELLFRGVIQTSFGLVLSSLLFAIIHVRYLSKPVLFSSVVVISFLIGVLYEVTDNLMTTITAHFLIDFVMACLIKQKARM</sequence>
<keyword evidence="3" id="KW-0645">Protease</keyword>
<feature type="transmembrane region" description="Helical" evidence="1">
    <location>
        <begin position="21"/>
        <end position="40"/>
    </location>
</feature>
<evidence type="ECO:0000259" key="2">
    <source>
        <dbReference type="Pfam" id="PF02517"/>
    </source>
</evidence>
<dbReference type="AlphaFoldDB" id="A0A845EXS4"/>
<evidence type="ECO:0000313" key="3">
    <source>
        <dbReference type="EMBL" id="MYL63335.1"/>
    </source>
</evidence>
<keyword evidence="3" id="KW-0482">Metalloprotease</keyword>
<keyword evidence="1" id="KW-0472">Membrane</keyword>
<dbReference type="Proteomes" id="UP000447833">
    <property type="component" value="Unassembled WGS sequence"/>
</dbReference>
<evidence type="ECO:0000313" key="4">
    <source>
        <dbReference type="Proteomes" id="UP000447833"/>
    </source>
</evidence>